<accession>S8C194</accession>
<evidence type="ECO:0000256" key="5">
    <source>
        <dbReference type="ARBA" id="ARBA00023302"/>
    </source>
</evidence>
<keyword evidence="1" id="KW-0479">Metal-binding</keyword>
<dbReference type="GO" id="GO:0001786">
    <property type="term" value="F:phosphatidylserine binding"/>
    <property type="evidence" value="ECO:0007669"/>
    <property type="project" value="TreeGrafter"/>
</dbReference>
<keyword evidence="5 6" id="KW-0111">Calcium/phospholipid-binding</keyword>
<dbReference type="GO" id="GO:0009414">
    <property type="term" value="P:response to water deprivation"/>
    <property type="evidence" value="ECO:0007669"/>
    <property type="project" value="TreeGrafter"/>
</dbReference>
<dbReference type="GO" id="GO:0005544">
    <property type="term" value="F:calcium-dependent phospholipid binding"/>
    <property type="evidence" value="ECO:0007669"/>
    <property type="project" value="UniProtKB-KW"/>
</dbReference>
<keyword evidence="3 6" id="KW-0106">Calcium</keyword>
<dbReference type="InterPro" id="IPR018252">
    <property type="entry name" value="Annexin_repeat_CS"/>
</dbReference>
<gene>
    <name evidence="7" type="ORF">M569_14354</name>
</gene>
<dbReference type="PROSITE" id="PS51897">
    <property type="entry name" value="ANNEXIN_2"/>
    <property type="match status" value="4"/>
</dbReference>
<dbReference type="SUPFAM" id="SSF47874">
    <property type="entry name" value="Annexin"/>
    <property type="match status" value="2"/>
</dbReference>
<dbReference type="GO" id="GO:0009651">
    <property type="term" value="P:response to salt stress"/>
    <property type="evidence" value="ECO:0007669"/>
    <property type="project" value="TreeGrafter"/>
</dbReference>
<dbReference type="EMBL" id="AUSU01007566">
    <property type="protein sequence ID" value="EPS60449.1"/>
    <property type="molecule type" value="Genomic_DNA"/>
</dbReference>
<dbReference type="FunFam" id="1.10.220.10:FF:000001">
    <property type="entry name" value="Annexin"/>
    <property type="match status" value="1"/>
</dbReference>
<dbReference type="GO" id="GO:0009408">
    <property type="term" value="P:response to heat"/>
    <property type="evidence" value="ECO:0007669"/>
    <property type="project" value="TreeGrafter"/>
</dbReference>
<evidence type="ECO:0000256" key="3">
    <source>
        <dbReference type="ARBA" id="ARBA00022837"/>
    </source>
</evidence>
<name>S8C194_9LAMI</name>
<dbReference type="GO" id="GO:0005886">
    <property type="term" value="C:plasma membrane"/>
    <property type="evidence" value="ECO:0007669"/>
    <property type="project" value="TreeGrafter"/>
</dbReference>
<dbReference type="Pfam" id="PF00191">
    <property type="entry name" value="Annexin"/>
    <property type="match status" value="3"/>
</dbReference>
<comment type="similarity">
    <text evidence="6">Belongs to the annexin family.</text>
</comment>
<dbReference type="FunFam" id="1.10.220.10:FF:000008">
    <property type="entry name" value="Annexin"/>
    <property type="match status" value="1"/>
</dbReference>
<dbReference type="OrthoDB" id="37886at2759"/>
<evidence type="ECO:0000256" key="6">
    <source>
        <dbReference type="RuleBase" id="RU003540"/>
    </source>
</evidence>
<evidence type="ECO:0000313" key="8">
    <source>
        <dbReference type="Proteomes" id="UP000015453"/>
    </source>
</evidence>
<dbReference type="SMART" id="SM00335">
    <property type="entry name" value="ANX"/>
    <property type="match status" value="4"/>
</dbReference>
<dbReference type="GO" id="GO:0005737">
    <property type="term" value="C:cytoplasm"/>
    <property type="evidence" value="ECO:0007669"/>
    <property type="project" value="TreeGrafter"/>
</dbReference>
<evidence type="ECO:0000256" key="1">
    <source>
        <dbReference type="ARBA" id="ARBA00022723"/>
    </source>
</evidence>
<proteinExistence type="inferred from homology"/>
<dbReference type="PRINTS" id="PR00196">
    <property type="entry name" value="ANNEXIN"/>
</dbReference>
<dbReference type="GO" id="GO:0005509">
    <property type="term" value="F:calcium ion binding"/>
    <property type="evidence" value="ECO:0007669"/>
    <property type="project" value="InterPro"/>
</dbReference>
<dbReference type="Proteomes" id="UP000015453">
    <property type="component" value="Unassembled WGS sequence"/>
</dbReference>
<dbReference type="InterPro" id="IPR018502">
    <property type="entry name" value="Annexin_repeat"/>
</dbReference>
<keyword evidence="2 6" id="KW-0677">Repeat</keyword>
<dbReference type="AlphaFoldDB" id="S8C194"/>
<dbReference type="PROSITE" id="PS00223">
    <property type="entry name" value="ANNEXIN_1"/>
    <property type="match status" value="1"/>
</dbReference>
<evidence type="ECO:0000256" key="4">
    <source>
        <dbReference type="ARBA" id="ARBA00023216"/>
    </source>
</evidence>
<keyword evidence="4 6" id="KW-0041">Annexin</keyword>
<evidence type="ECO:0000256" key="2">
    <source>
        <dbReference type="ARBA" id="ARBA00022737"/>
    </source>
</evidence>
<sequence length="376" mass="42715">MATIRIPQAVPSPSQDCEKLRKAFQGFGTDEKSIIWILAHRNSTQRNEIRETYRRLYNASLLDDLRSELSGDFRASIFQQFLFLPPPTLQSDQRFPALFWIIQQRAVTLWTYEAAERDARLANEALSKSRRKNTIRNLQPIVETACATSPHHLIAVRKAYCSLFDSSLEEDIIASHLSPPIQKILVSLVGSYRYDKQAVDSTLARIEAAKLHEAIEARKLDDHQLMLILSTRNVFQLRQTFKFYIDAYGKSIHKEIKACGNGLLESVIRVAALCIDSPEIHFAEVKLHREKCNSNLDSIDAPHETFDHQVVRSSIVGLGTDEDSLSRAIVTRAEIDLMNIKEAYLKEYKVSMEDDVIGDTSGDYKNFLLSLLGSNM</sequence>
<dbReference type="InterPro" id="IPR037104">
    <property type="entry name" value="Annexin_sf"/>
</dbReference>
<dbReference type="InterPro" id="IPR001464">
    <property type="entry name" value="Annexin"/>
</dbReference>
<dbReference type="GO" id="GO:0009409">
    <property type="term" value="P:response to cold"/>
    <property type="evidence" value="ECO:0007669"/>
    <property type="project" value="TreeGrafter"/>
</dbReference>
<protein>
    <recommendedName>
        <fullName evidence="6">Annexin</fullName>
    </recommendedName>
</protein>
<reference evidence="7 8" key="1">
    <citation type="journal article" date="2013" name="BMC Genomics">
        <title>The miniature genome of a carnivorous plant Genlisea aurea contains a low number of genes and short non-coding sequences.</title>
        <authorList>
            <person name="Leushkin E.V."/>
            <person name="Sutormin R.A."/>
            <person name="Nabieva E.R."/>
            <person name="Penin A.A."/>
            <person name="Kondrashov A.S."/>
            <person name="Logacheva M.D."/>
        </authorList>
    </citation>
    <scope>NUCLEOTIDE SEQUENCE [LARGE SCALE GENOMIC DNA]</scope>
</reference>
<dbReference type="PANTHER" id="PTHR10502">
    <property type="entry name" value="ANNEXIN"/>
    <property type="match status" value="1"/>
</dbReference>
<comment type="caution">
    <text evidence="7">The sequence shown here is derived from an EMBL/GenBank/DDBJ whole genome shotgun (WGS) entry which is preliminary data.</text>
</comment>
<evidence type="ECO:0000313" key="7">
    <source>
        <dbReference type="EMBL" id="EPS60449.1"/>
    </source>
</evidence>
<comment type="domain">
    <text evidence="6">A pair of annexin repeats may form one binding site for calcium and phospholipid.</text>
</comment>
<dbReference type="PANTHER" id="PTHR10502:SF99">
    <property type="entry name" value="ANNEXIN D3"/>
    <property type="match status" value="1"/>
</dbReference>
<organism evidence="7 8">
    <name type="scientific">Genlisea aurea</name>
    <dbReference type="NCBI Taxonomy" id="192259"/>
    <lineage>
        <taxon>Eukaryota</taxon>
        <taxon>Viridiplantae</taxon>
        <taxon>Streptophyta</taxon>
        <taxon>Embryophyta</taxon>
        <taxon>Tracheophyta</taxon>
        <taxon>Spermatophyta</taxon>
        <taxon>Magnoliopsida</taxon>
        <taxon>eudicotyledons</taxon>
        <taxon>Gunneridae</taxon>
        <taxon>Pentapetalae</taxon>
        <taxon>asterids</taxon>
        <taxon>lamiids</taxon>
        <taxon>Lamiales</taxon>
        <taxon>Lentibulariaceae</taxon>
        <taxon>Genlisea</taxon>
    </lineage>
</organism>
<dbReference type="Gene3D" id="1.10.220.10">
    <property type="entry name" value="Annexin"/>
    <property type="match status" value="4"/>
</dbReference>
<keyword evidence="8" id="KW-1185">Reference proteome</keyword>